<comment type="subcellular location">
    <subcellularLocation>
        <location evidence="1 8">Cell membrane</location>
        <topology evidence="1 8">Multi-pass membrane protein</topology>
    </subcellularLocation>
</comment>
<feature type="transmembrane region" description="Helical" evidence="8">
    <location>
        <begin position="130"/>
        <end position="156"/>
    </location>
</feature>
<dbReference type="Proteomes" id="UP000192900">
    <property type="component" value="Chromosome"/>
</dbReference>
<dbReference type="AlphaFoldDB" id="A0A1W6B6G8"/>
<dbReference type="OrthoDB" id="9800873at2"/>
<evidence type="ECO:0000256" key="1">
    <source>
        <dbReference type="ARBA" id="ARBA00004651"/>
    </source>
</evidence>
<dbReference type="STRING" id="1891675.B1H58_12090"/>
<evidence type="ECO:0000256" key="3">
    <source>
        <dbReference type="ARBA" id="ARBA00022448"/>
    </source>
</evidence>
<dbReference type="KEGG" id="palh:B1H58_12090"/>
<evidence type="ECO:0000256" key="8">
    <source>
        <dbReference type="RuleBase" id="RU363041"/>
    </source>
</evidence>
<feature type="transmembrane region" description="Helical" evidence="8">
    <location>
        <begin position="227"/>
        <end position="244"/>
    </location>
</feature>
<name>A0A1W6B6G8_9GAMM</name>
<dbReference type="PANTHER" id="PTHR30269:SF32">
    <property type="entry name" value="MEMBRANE TRANSPORTER PROTEIN-RELATED"/>
    <property type="match status" value="1"/>
</dbReference>
<keyword evidence="6 8" id="KW-1133">Transmembrane helix</keyword>
<keyword evidence="7 8" id="KW-0472">Membrane</keyword>
<feature type="transmembrane region" description="Helical" evidence="8">
    <location>
        <begin position="196"/>
        <end position="215"/>
    </location>
</feature>
<dbReference type="EMBL" id="CP019706">
    <property type="protein sequence ID" value="ARJ42690.1"/>
    <property type="molecule type" value="Genomic_DNA"/>
</dbReference>
<evidence type="ECO:0000313" key="9">
    <source>
        <dbReference type="EMBL" id="ARJ42690.1"/>
    </source>
</evidence>
<evidence type="ECO:0000256" key="7">
    <source>
        <dbReference type="ARBA" id="ARBA00023136"/>
    </source>
</evidence>
<sequence length="247" mass="25910">MEFNFATLLLAGTTFLLAGLVKGVTGMGLPTVAMGVLGSLLSPATAAAMLLLPSFITNIFQLSGGDHCGALIRRLWPMQLAIVSATLLSSGWLAKGQSDYTQLALGVALVVYALWTLTGRSLTVSPRGEYLFSLPVGIMTGLLTGATGVFVMPAVPWLQALGLEKDELVQALGISFTSSTLALAAGLWWHGALPSASLGISGLAVIPALVGLFAGQRLRRFISPAVFKRYFLICLLALGFEMVVRAL</sequence>
<dbReference type="GO" id="GO:0005886">
    <property type="term" value="C:plasma membrane"/>
    <property type="evidence" value="ECO:0007669"/>
    <property type="project" value="UniProtKB-SubCell"/>
</dbReference>
<gene>
    <name evidence="9" type="ORF">B1H58_12090</name>
</gene>
<feature type="transmembrane region" description="Helical" evidence="8">
    <location>
        <begin position="75"/>
        <end position="94"/>
    </location>
</feature>
<dbReference type="PANTHER" id="PTHR30269">
    <property type="entry name" value="TRANSMEMBRANE PROTEIN YFCA"/>
    <property type="match status" value="1"/>
</dbReference>
<accession>A0A1W6B6G8</accession>
<dbReference type="RefSeq" id="WP_085070588.1">
    <property type="nucleotide sequence ID" value="NZ_CP019706.1"/>
</dbReference>
<comment type="similarity">
    <text evidence="2 8">Belongs to the 4-toluene sulfonate uptake permease (TSUP) (TC 2.A.102) family.</text>
</comment>
<feature type="transmembrane region" description="Helical" evidence="8">
    <location>
        <begin position="33"/>
        <end position="55"/>
    </location>
</feature>
<protein>
    <recommendedName>
        <fullName evidence="8">Probable membrane transporter protein</fullName>
    </recommendedName>
</protein>
<keyword evidence="4 8" id="KW-1003">Cell membrane</keyword>
<organism evidence="9 10">
    <name type="scientific">Pantoea alhagi</name>
    <dbReference type="NCBI Taxonomy" id="1891675"/>
    <lineage>
        <taxon>Bacteria</taxon>
        <taxon>Pseudomonadati</taxon>
        <taxon>Pseudomonadota</taxon>
        <taxon>Gammaproteobacteria</taxon>
        <taxon>Enterobacterales</taxon>
        <taxon>Erwiniaceae</taxon>
        <taxon>Pantoea</taxon>
    </lineage>
</organism>
<dbReference type="InterPro" id="IPR002781">
    <property type="entry name" value="TM_pro_TauE-like"/>
</dbReference>
<keyword evidence="10" id="KW-1185">Reference proteome</keyword>
<evidence type="ECO:0000256" key="4">
    <source>
        <dbReference type="ARBA" id="ARBA00022475"/>
    </source>
</evidence>
<dbReference type="Pfam" id="PF01925">
    <property type="entry name" value="TauE"/>
    <property type="match status" value="1"/>
</dbReference>
<feature type="transmembrane region" description="Helical" evidence="8">
    <location>
        <begin position="100"/>
        <end position="118"/>
    </location>
</feature>
<dbReference type="InterPro" id="IPR052017">
    <property type="entry name" value="TSUP"/>
</dbReference>
<evidence type="ECO:0000256" key="2">
    <source>
        <dbReference type="ARBA" id="ARBA00009142"/>
    </source>
</evidence>
<evidence type="ECO:0000256" key="5">
    <source>
        <dbReference type="ARBA" id="ARBA00022692"/>
    </source>
</evidence>
<evidence type="ECO:0000313" key="10">
    <source>
        <dbReference type="Proteomes" id="UP000192900"/>
    </source>
</evidence>
<keyword evidence="3" id="KW-0813">Transport</keyword>
<keyword evidence="5 8" id="KW-0812">Transmembrane</keyword>
<proteinExistence type="inferred from homology"/>
<reference evidence="9 10" key="1">
    <citation type="submission" date="2017-02" db="EMBL/GenBank/DDBJ databases">
        <title>Complete genome sequence of the drought resistance-promoting endophyte Pantoea alhagi LTYR-11Z.</title>
        <authorList>
            <person name="Zhang L."/>
        </authorList>
    </citation>
    <scope>NUCLEOTIDE SEQUENCE [LARGE SCALE GENOMIC DNA]</scope>
    <source>
        <strain evidence="9 10">LTYR-11Z</strain>
    </source>
</reference>
<evidence type="ECO:0000256" key="6">
    <source>
        <dbReference type="ARBA" id="ARBA00022989"/>
    </source>
</evidence>